<organism evidence="2">
    <name type="scientific">uncultured Alphaproteobacteria bacterium</name>
    <dbReference type="NCBI Taxonomy" id="91750"/>
    <lineage>
        <taxon>Bacteria</taxon>
        <taxon>Pseudomonadati</taxon>
        <taxon>Pseudomonadota</taxon>
        <taxon>Alphaproteobacteria</taxon>
        <taxon>environmental samples</taxon>
    </lineage>
</organism>
<sequence length="246" mass="25899">MIGPIVNSSSTLIGGIVGGLLGDRLSEKFRTQLPLTFGAASMGMGIFMIMKMHTLPAVIASLLIGAILGEAFSIEQNINRAAAKTRGFIDKLAPRREGATVSHSEFLDKFVGILVLFVASGTGIFGSMNEGITGDPSILFAKSFLDLITAGIFAAALGLSVATIAVPQVILQVVLLVFGQSIMAVTTPEMVADFSALGGIIMFVTGFRICGIKSFPIANLLPGLFVVMPISHYWTTALMPWVMSLS</sequence>
<dbReference type="PANTHER" id="PTHR36111">
    <property type="entry name" value="INNER MEMBRANE PROTEIN-RELATED"/>
    <property type="match status" value="1"/>
</dbReference>
<dbReference type="Pfam" id="PF04474">
    <property type="entry name" value="DUF554"/>
    <property type="match status" value="1"/>
</dbReference>
<dbReference type="InterPro" id="IPR007563">
    <property type="entry name" value="DUF554"/>
</dbReference>
<reference evidence="2" key="1">
    <citation type="submission" date="2016-04" db="EMBL/GenBank/DDBJ databases">
        <authorList>
            <person name="Evans L.H."/>
            <person name="Alamgir A."/>
            <person name="Owens N."/>
            <person name="Weber N.D."/>
            <person name="Virtaneva K."/>
            <person name="Barbian K."/>
            <person name="Babar A."/>
            <person name="Rosenke K."/>
        </authorList>
    </citation>
    <scope>NUCLEOTIDE SEQUENCE</scope>
    <source>
        <strain evidence="2">86</strain>
    </source>
</reference>
<dbReference type="PANTHER" id="PTHR36111:SF2">
    <property type="entry name" value="INNER MEMBRANE PROTEIN"/>
    <property type="match status" value="1"/>
</dbReference>
<evidence type="ECO:0000313" key="2">
    <source>
        <dbReference type="EMBL" id="SBW11365.1"/>
    </source>
</evidence>
<accession>A0A212KIG5</accession>
<dbReference type="PRINTS" id="PR00173">
    <property type="entry name" value="EDTRNSPORT"/>
</dbReference>
<keyword evidence="1" id="KW-0472">Membrane</keyword>
<feature type="transmembrane region" description="Helical" evidence="1">
    <location>
        <begin position="148"/>
        <end position="178"/>
    </location>
</feature>
<keyword evidence="1" id="KW-0812">Transmembrane</keyword>
<name>A0A212KIG5_9PROT</name>
<dbReference type="AlphaFoldDB" id="A0A212KIG5"/>
<evidence type="ECO:0000256" key="1">
    <source>
        <dbReference type="SAM" id="Phobius"/>
    </source>
</evidence>
<evidence type="ECO:0008006" key="3">
    <source>
        <dbReference type="Google" id="ProtNLM"/>
    </source>
</evidence>
<feature type="transmembrane region" description="Helical" evidence="1">
    <location>
        <begin position="190"/>
        <end position="209"/>
    </location>
</feature>
<proteinExistence type="predicted"/>
<gene>
    <name evidence="2" type="ORF">KL86APRO_20167</name>
</gene>
<feature type="transmembrane region" description="Helical" evidence="1">
    <location>
        <begin position="110"/>
        <end position="128"/>
    </location>
</feature>
<protein>
    <recommendedName>
        <fullName evidence="3">Membrane protein YdfK</fullName>
    </recommendedName>
</protein>
<feature type="transmembrane region" description="Helical" evidence="1">
    <location>
        <begin position="221"/>
        <end position="243"/>
    </location>
</feature>
<dbReference type="EMBL" id="FLUO01000002">
    <property type="protein sequence ID" value="SBW11365.1"/>
    <property type="molecule type" value="Genomic_DNA"/>
</dbReference>
<keyword evidence="1" id="KW-1133">Transmembrane helix</keyword>
<feature type="transmembrane region" description="Helical" evidence="1">
    <location>
        <begin position="56"/>
        <end position="74"/>
    </location>
</feature>